<dbReference type="CDD" id="cd00198">
    <property type="entry name" value="vWFA"/>
    <property type="match status" value="1"/>
</dbReference>
<feature type="domain" description="Ubiquitin-like" evidence="2">
    <location>
        <begin position="6"/>
        <end position="72"/>
    </location>
</feature>
<dbReference type="Gene3D" id="3.40.50.410">
    <property type="entry name" value="von Willebrand factor, type A domain"/>
    <property type="match status" value="1"/>
</dbReference>
<proteinExistence type="predicted"/>
<comment type="caution">
    <text evidence="3">The sequence shown here is derived from an EMBL/GenBank/DDBJ whole genome shotgun (WGS) entry which is preliminary data.</text>
</comment>
<dbReference type="AlphaFoldDB" id="A0AAE1E9K2"/>
<evidence type="ECO:0000313" key="4">
    <source>
        <dbReference type="Proteomes" id="UP001283361"/>
    </source>
</evidence>
<evidence type="ECO:0000313" key="3">
    <source>
        <dbReference type="EMBL" id="KAK3799306.1"/>
    </source>
</evidence>
<dbReference type="Gene3D" id="3.10.20.90">
    <property type="entry name" value="Phosphatidylinositol 3-kinase Catalytic Subunit, Chain A, domain 1"/>
    <property type="match status" value="1"/>
</dbReference>
<feature type="compositionally biased region" description="Polar residues" evidence="1">
    <location>
        <begin position="418"/>
        <end position="430"/>
    </location>
</feature>
<dbReference type="EMBL" id="JAWDGP010000586">
    <property type="protein sequence ID" value="KAK3799306.1"/>
    <property type="molecule type" value="Genomic_DNA"/>
</dbReference>
<dbReference type="PROSITE" id="PS50053">
    <property type="entry name" value="UBIQUITIN_2"/>
    <property type="match status" value="2"/>
</dbReference>
<feature type="domain" description="Ubiquitin-like" evidence="2">
    <location>
        <begin position="82"/>
        <end position="152"/>
    </location>
</feature>
<evidence type="ECO:0000259" key="2">
    <source>
        <dbReference type="PROSITE" id="PS50053"/>
    </source>
</evidence>
<evidence type="ECO:0000256" key="1">
    <source>
        <dbReference type="SAM" id="MobiDB-lite"/>
    </source>
</evidence>
<dbReference type="InterPro" id="IPR000626">
    <property type="entry name" value="Ubiquitin-like_dom"/>
</dbReference>
<dbReference type="SUPFAM" id="SSF53300">
    <property type="entry name" value="vWA-like"/>
    <property type="match status" value="1"/>
</dbReference>
<name>A0AAE1E9K2_9GAST</name>
<dbReference type="PANTHER" id="PTHR47824:SF3">
    <property type="entry name" value="UBIQUITIN-LIKE DOMAIN-CONTAINING PROTEIN"/>
    <property type="match status" value="1"/>
</dbReference>
<dbReference type="InterPro" id="IPR036465">
    <property type="entry name" value="vWFA_dom_sf"/>
</dbReference>
<organism evidence="3 4">
    <name type="scientific">Elysia crispata</name>
    <name type="common">lettuce slug</name>
    <dbReference type="NCBI Taxonomy" id="231223"/>
    <lineage>
        <taxon>Eukaryota</taxon>
        <taxon>Metazoa</taxon>
        <taxon>Spiralia</taxon>
        <taxon>Lophotrochozoa</taxon>
        <taxon>Mollusca</taxon>
        <taxon>Gastropoda</taxon>
        <taxon>Heterobranchia</taxon>
        <taxon>Euthyneura</taxon>
        <taxon>Panpulmonata</taxon>
        <taxon>Sacoglossa</taxon>
        <taxon>Placobranchoidea</taxon>
        <taxon>Plakobranchidae</taxon>
        <taxon>Elysia</taxon>
    </lineage>
</organism>
<dbReference type="Pfam" id="PF00240">
    <property type="entry name" value="ubiquitin"/>
    <property type="match status" value="1"/>
</dbReference>
<dbReference type="InterPro" id="IPR029071">
    <property type="entry name" value="Ubiquitin-like_domsf"/>
</dbReference>
<dbReference type="Proteomes" id="UP001283361">
    <property type="component" value="Unassembled WGS sequence"/>
</dbReference>
<dbReference type="SUPFAM" id="SSF54236">
    <property type="entry name" value="Ubiquitin-like"/>
    <property type="match status" value="2"/>
</dbReference>
<dbReference type="CDD" id="cd17039">
    <property type="entry name" value="Ubl_ubiquitin_like"/>
    <property type="match status" value="1"/>
</dbReference>
<gene>
    <name evidence="3" type="ORF">RRG08_048813</name>
</gene>
<keyword evidence="4" id="KW-1185">Reference proteome</keyword>
<protein>
    <recommendedName>
        <fullName evidence="2">Ubiquitin-like domain-containing protein</fullName>
    </recommendedName>
</protein>
<accession>A0AAE1E9K2</accession>
<dbReference type="PANTHER" id="PTHR47824">
    <property type="entry name" value="UBIQUITIN-LIKE DOMAIN-CONTAINING PROTEIN"/>
    <property type="match status" value="1"/>
</dbReference>
<feature type="region of interest" description="Disordered" evidence="1">
    <location>
        <begin position="410"/>
        <end position="430"/>
    </location>
</feature>
<reference evidence="3" key="1">
    <citation type="journal article" date="2023" name="G3 (Bethesda)">
        <title>A reference genome for the long-term kleptoplast-retaining sea slug Elysia crispata morphotype clarki.</title>
        <authorList>
            <person name="Eastman K.E."/>
            <person name="Pendleton A.L."/>
            <person name="Shaikh M.A."/>
            <person name="Suttiyut T."/>
            <person name="Ogas R."/>
            <person name="Tomko P."/>
            <person name="Gavelis G."/>
            <person name="Widhalm J.R."/>
            <person name="Wisecaver J.H."/>
        </authorList>
    </citation>
    <scope>NUCLEOTIDE SEQUENCE</scope>
    <source>
        <strain evidence="3">ECLA1</strain>
    </source>
</reference>
<dbReference type="SMART" id="SM00213">
    <property type="entry name" value="UBQ"/>
    <property type="match status" value="2"/>
</dbReference>
<sequence length="499" mass="55853">MATNGTEVYIKLPTGRSSRYDIYPSQVIRTLCERVAQEENVKANQVSLKYQGKILDPSKTVSHYGVRVETILKAEILVPQNLDIIIRMEDGEKTEEMVISNLEPVSYLFEKISGKFDIPSSRLQIKIEGRNLQFSGTRLVDAGIARGSIVVVCKKPELTAAATVNGASEESQMDEATRQNVLSSFNAKGKRVEVAFSFDTTGSMYGYLREVRQKLRQCCTRLLQDIPNIRISIIAQGDYCDSESQYAVRILDLTSDVQSLVDFANNVPATSGGDSPECYELVLKKTQELDWSEDSAKALVVIGDLHPHPPSYTDQHISWRDELDVLTGLGVKVYGVQAGNSGPSGLFYRELSRVSGGCHLKLSDMDVITDMFLAVCYNVGEGDMLENFEKELEETGNMTNQKLKMFQQLKEMPESRPSDSVSHRQNNTQREQLREPWWDFSLDTQTSPKYCYKADEDKWLPPSVVSTTLSAASLSLNVVSRKTSSSIRRIKGKDKCTIM</sequence>